<dbReference type="Proteomes" id="UP000507470">
    <property type="component" value="Unassembled WGS sequence"/>
</dbReference>
<feature type="compositionally biased region" description="Basic and acidic residues" evidence="1">
    <location>
        <begin position="44"/>
        <end position="57"/>
    </location>
</feature>
<proteinExistence type="predicted"/>
<evidence type="ECO:0000313" key="2">
    <source>
        <dbReference type="EMBL" id="CAC5359133.1"/>
    </source>
</evidence>
<feature type="compositionally biased region" description="Polar residues" evidence="1">
    <location>
        <begin position="153"/>
        <end position="172"/>
    </location>
</feature>
<feature type="region of interest" description="Disordered" evidence="1">
    <location>
        <begin position="1"/>
        <end position="74"/>
    </location>
</feature>
<protein>
    <submittedName>
        <fullName evidence="2">Uncharacterized protein</fullName>
    </submittedName>
</protein>
<keyword evidence="3" id="KW-1185">Reference proteome</keyword>
<sequence length="302" mass="33619">MSDKNVQKIYIHSQRPAPEHANRDDSEAESQPPAPEPSTQTFDIDTRPAPEHANRDDSEAETQPPAPEPSTQIFDIDIVIKTKGKEIVITEEAQRVIDFYKSILDKALAFGKKPKDKRPNLTKGATKAYLPTVSSVSTKHQSTTKTQVKKSDSASTMAQPSNTKVKSQGQTKVKTKVLASTKIPASDSVKQPDSNQTQVNTMFSPSAKIQPSLNHEHPKQPLTFQLSEKATDMVQKKIANLRDFSTQTDLSIPIDCDVLVVEDQIPEPVRSSPAPNHEASLQKKKQYYQYPTHQQMLQLNLQ</sequence>
<evidence type="ECO:0000313" key="3">
    <source>
        <dbReference type="Proteomes" id="UP000507470"/>
    </source>
</evidence>
<dbReference type="EMBL" id="CACVKT020000425">
    <property type="protein sequence ID" value="CAC5359133.1"/>
    <property type="molecule type" value="Genomic_DNA"/>
</dbReference>
<organism evidence="2 3">
    <name type="scientific">Mytilus coruscus</name>
    <name type="common">Sea mussel</name>
    <dbReference type="NCBI Taxonomy" id="42192"/>
    <lineage>
        <taxon>Eukaryota</taxon>
        <taxon>Metazoa</taxon>
        <taxon>Spiralia</taxon>
        <taxon>Lophotrochozoa</taxon>
        <taxon>Mollusca</taxon>
        <taxon>Bivalvia</taxon>
        <taxon>Autobranchia</taxon>
        <taxon>Pteriomorphia</taxon>
        <taxon>Mytilida</taxon>
        <taxon>Mytiloidea</taxon>
        <taxon>Mytilidae</taxon>
        <taxon>Mytilinae</taxon>
        <taxon>Mytilus</taxon>
    </lineage>
</organism>
<gene>
    <name evidence="2" type="ORF">MCOR_2138</name>
</gene>
<accession>A0A6J8A0Z4</accession>
<name>A0A6J8A0Z4_MYTCO</name>
<evidence type="ECO:0000256" key="1">
    <source>
        <dbReference type="SAM" id="MobiDB-lite"/>
    </source>
</evidence>
<dbReference type="AlphaFoldDB" id="A0A6J8A0Z4"/>
<feature type="region of interest" description="Disordered" evidence="1">
    <location>
        <begin position="133"/>
        <end position="172"/>
    </location>
</feature>
<feature type="compositionally biased region" description="Polar residues" evidence="1">
    <location>
        <begin position="133"/>
        <end position="146"/>
    </location>
</feature>
<reference evidence="2 3" key="1">
    <citation type="submission" date="2020-06" db="EMBL/GenBank/DDBJ databases">
        <authorList>
            <person name="Li R."/>
            <person name="Bekaert M."/>
        </authorList>
    </citation>
    <scope>NUCLEOTIDE SEQUENCE [LARGE SCALE GENOMIC DNA]</scope>
    <source>
        <strain evidence="3">wild</strain>
    </source>
</reference>